<organism evidence="3 4">
    <name type="scientific">Buchnera aphidicola subsp. Uroleucon sonchi</name>
    <dbReference type="NCBI Taxonomy" id="118118"/>
    <lineage>
        <taxon>Bacteria</taxon>
        <taxon>Pseudomonadati</taxon>
        <taxon>Pseudomonadota</taxon>
        <taxon>Gammaproteobacteria</taxon>
        <taxon>Enterobacterales</taxon>
        <taxon>Erwiniaceae</taxon>
        <taxon>Buchnera</taxon>
    </lineage>
</organism>
<protein>
    <submittedName>
        <fullName evidence="3">BolA/IbaG family iron-sulfur metabolism protein</fullName>
    </submittedName>
</protein>
<dbReference type="PANTHER" id="PTHR46229">
    <property type="entry name" value="BOLA TRANSCRIPTION REGULATOR"/>
    <property type="match status" value="1"/>
</dbReference>
<gene>
    <name evidence="3" type="ORF">GUU85_02215</name>
</gene>
<dbReference type="EMBL" id="CP047588">
    <property type="protein sequence ID" value="QIE02156.1"/>
    <property type="molecule type" value="Genomic_DNA"/>
</dbReference>
<comment type="similarity">
    <text evidence="1 2">Belongs to the BolA/IbaG family.</text>
</comment>
<evidence type="ECO:0000256" key="1">
    <source>
        <dbReference type="ARBA" id="ARBA00005578"/>
    </source>
</evidence>
<dbReference type="AlphaFoldDB" id="A0A6C1FDG5"/>
<dbReference type="RefSeq" id="WP_163119520.1">
    <property type="nucleotide sequence ID" value="NZ_CP047588.1"/>
</dbReference>
<reference evidence="3 4" key="1">
    <citation type="submission" date="2020-01" db="EMBL/GenBank/DDBJ databases">
        <title>Complete genome of Buchnera aphidicola isolated from Chaitophorus populeti.</title>
        <authorList>
            <person name="Park J."/>
            <person name="Xi H."/>
        </authorList>
    </citation>
    <scope>NUCLEOTIDE SEQUENCE [LARGE SCALE GENOMIC DNA]</scope>
    <source>
        <strain evidence="3 4">UsonBac</strain>
    </source>
</reference>
<dbReference type="InterPro" id="IPR050961">
    <property type="entry name" value="BolA/IbaG_stress_morph_reg"/>
</dbReference>
<dbReference type="Proteomes" id="UP000502958">
    <property type="component" value="Chromosome"/>
</dbReference>
<dbReference type="InterPro" id="IPR036065">
    <property type="entry name" value="BolA-like_sf"/>
</dbReference>
<sequence>MIVKKIKQCLKSTINTNFIKIYNNSRFHHHSVQDLTHIKIIIISNDFINQNIIDRHRLIFSKLFKIKKIYSLTLHAYTVSEWKDKRCLINNDPKCYKK</sequence>
<evidence type="ECO:0000313" key="4">
    <source>
        <dbReference type="Proteomes" id="UP000502958"/>
    </source>
</evidence>
<name>A0A6C1FDG5_BUCUN</name>
<dbReference type="SUPFAM" id="SSF82657">
    <property type="entry name" value="BolA-like"/>
    <property type="match status" value="1"/>
</dbReference>
<dbReference type="PIRSF" id="PIRSF003113">
    <property type="entry name" value="BolA"/>
    <property type="match status" value="1"/>
</dbReference>
<evidence type="ECO:0000313" key="3">
    <source>
        <dbReference type="EMBL" id="QIE02156.1"/>
    </source>
</evidence>
<dbReference type="Pfam" id="PF01722">
    <property type="entry name" value="BolA"/>
    <property type="match status" value="1"/>
</dbReference>
<dbReference type="InterPro" id="IPR002634">
    <property type="entry name" value="BolA"/>
</dbReference>
<dbReference type="PANTHER" id="PTHR46229:SF2">
    <property type="entry name" value="BOLA-LIKE PROTEIN 1"/>
    <property type="match status" value="1"/>
</dbReference>
<evidence type="ECO:0000256" key="2">
    <source>
        <dbReference type="RuleBase" id="RU003860"/>
    </source>
</evidence>
<proteinExistence type="inferred from homology"/>
<dbReference type="Gene3D" id="3.30.300.90">
    <property type="entry name" value="BolA-like"/>
    <property type="match status" value="1"/>
</dbReference>
<accession>A0A6C1FDG5</accession>